<dbReference type="KEGG" id="vg:77949281"/>
<evidence type="ECO:0000313" key="1">
    <source>
        <dbReference type="EMBL" id="BCG45007.1"/>
    </source>
</evidence>
<dbReference type="EMBL" id="LC553734">
    <property type="protein sequence ID" value="BCG45007.1"/>
    <property type="molecule type" value="Genomic_DNA"/>
</dbReference>
<evidence type="ECO:0000313" key="2">
    <source>
        <dbReference type="Proteomes" id="UP000505302"/>
    </source>
</evidence>
<protein>
    <submittedName>
        <fullName evidence="1">Uncharacterized protein</fullName>
    </submittedName>
</protein>
<accession>A0A6J4EFC9</accession>
<keyword evidence="2" id="KW-1185">Reference proteome</keyword>
<dbReference type="GeneID" id="77949281"/>
<sequence length="55" mass="6451">MVAQSKRYKVWLDEGAEYPDGSGWKVVLETDDREEAETKAESFNYSYYEDTYENG</sequence>
<organism evidence="1 2">
    <name type="scientific">Escherichia phage EK010</name>
    <dbReference type="NCBI Taxonomy" id="2742112"/>
    <lineage>
        <taxon>Viruses</taxon>
        <taxon>Duplodnaviria</taxon>
        <taxon>Heunggongvirae</taxon>
        <taxon>Uroviricota</taxon>
        <taxon>Caudoviricetes</taxon>
        <taxon>Mktvariviridae</taxon>
        <taxon>Gordonclarkvirinae</taxon>
        <taxon>Suseptimavirus</taxon>
        <taxon>Suseptimavirus EK010</taxon>
    </lineage>
</organism>
<name>A0A6J4EFC9_9CAUD</name>
<dbReference type="RefSeq" id="YP_010672991.1">
    <property type="nucleotide sequence ID" value="NC_070981.1"/>
</dbReference>
<proteinExistence type="predicted"/>
<dbReference type="Proteomes" id="UP000505302">
    <property type="component" value="Segment"/>
</dbReference>
<reference evidence="1 2" key="1">
    <citation type="submission" date="2020-06" db="EMBL/GenBank/DDBJ databases">
        <title>Complete Genome Sequence of the phage EK010 isolated from swine sewage.</title>
        <authorList>
            <person name="Shahin K."/>
            <person name="Bao H."/>
            <person name="Soleimani-Delfan A."/>
            <person name="Wang R."/>
        </authorList>
    </citation>
    <scope>NUCLEOTIDE SEQUENCE [LARGE SCALE GENOMIC DNA]</scope>
</reference>